<organism evidence="4 5">
    <name type="scientific">Actinomyces howellii</name>
    <dbReference type="NCBI Taxonomy" id="52771"/>
    <lineage>
        <taxon>Bacteria</taxon>
        <taxon>Bacillati</taxon>
        <taxon>Actinomycetota</taxon>
        <taxon>Actinomycetes</taxon>
        <taxon>Actinomycetales</taxon>
        <taxon>Actinomycetaceae</taxon>
        <taxon>Actinomyces</taxon>
    </lineage>
</organism>
<sequence>MRSPASTRPPRRPRSARSGPPGVPTTTLARRQLLALAAALPVGAGALAACSDASGTQLTSQVEHEQVPLSEVESLLPGAVTASNALGSAIIADYLTEEPAGNALVSPLSLSLVLALLAPGAADPGAQGFDELLGASGEDRDRTWSAIQTSVNRNDGDLDGFDPEEIPAEPLVHLANHVVIREGAEVSQDYLDTVLRWLDAQVEQVPGDRIKANLDEWAETNTGGLIPASGIKPTADTALVLQNALLFAARWASPFDTADTFPQDFTRADGSTVEAELMHATLALPYVTGEGWAAVRLDYEGGQSETGQGLALDVVLPEAGTSPTDLGGEAWSAACDALDEQARATERVEVELALPTLDLTGPATDLLALLTGQGLDPSDLGGIAPGLALSAVVQQVRLIIDEEGTVAAALSEAGMATSAPAPSTPVPFVVDHPYVLRLRDLDSGATLLEAVIMDPTAS</sequence>
<dbReference type="InterPro" id="IPR042185">
    <property type="entry name" value="Serpin_sf_2"/>
</dbReference>
<protein>
    <submittedName>
        <fullName evidence="4">Serine protease inhibitor</fullName>
    </submittedName>
</protein>
<dbReference type="OrthoDB" id="9764871at2"/>
<feature type="domain" description="Serpin" evidence="3">
    <location>
        <begin position="94"/>
        <end position="455"/>
    </location>
</feature>
<evidence type="ECO:0000256" key="2">
    <source>
        <dbReference type="SAM" id="MobiDB-lite"/>
    </source>
</evidence>
<evidence type="ECO:0000313" key="4">
    <source>
        <dbReference type="EMBL" id="VEG29422.1"/>
    </source>
</evidence>
<dbReference type="Gene3D" id="2.30.39.10">
    <property type="entry name" value="Alpha-1-antitrypsin, domain 1"/>
    <property type="match status" value="1"/>
</dbReference>
<feature type="region of interest" description="Disordered" evidence="2">
    <location>
        <begin position="1"/>
        <end position="24"/>
    </location>
</feature>
<dbReference type="PANTHER" id="PTHR11461">
    <property type="entry name" value="SERINE PROTEASE INHIBITOR, SERPIN"/>
    <property type="match status" value="1"/>
</dbReference>
<dbReference type="Pfam" id="PF00079">
    <property type="entry name" value="Serpin"/>
    <property type="match status" value="1"/>
</dbReference>
<dbReference type="SMART" id="SM00093">
    <property type="entry name" value="SERPIN"/>
    <property type="match status" value="1"/>
</dbReference>
<dbReference type="InterPro" id="IPR042178">
    <property type="entry name" value="Serpin_sf_1"/>
</dbReference>
<dbReference type="AlphaFoldDB" id="A0A3S4RXP5"/>
<dbReference type="InterPro" id="IPR000215">
    <property type="entry name" value="Serpin_fam"/>
</dbReference>
<evidence type="ECO:0000256" key="1">
    <source>
        <dbReference type="RuleBase" id="RU000411"/>
    </source>
</evidence>
<dbReference type="InterPro" id="IPR036186">
    <property type="entry name" value="Serpin_sf"/>
</dbReference>
<keyword evidence="5" id="KW-1185">Reference proteome</keyword>
<evidence type="ECO:0000259" key="3">
    <source>
        <dbReference type="SMART" id="SM00093"/>
    </source>
</evidence>
<proteinExistence type="inferred from homology"/>
<reference evidence="4 5" key="1">
    <citation type="submission" date="2018-12" db="EMBL/GenBank/DDBJ databases">
        <authorList>
            <consortium name="Pathogen Informatics"/>
        </authorList>
    </citation>
    <scope>NUCLEOTIDE SEQUENCE [LARGE SCALE GENOMIC DNA]</scope>
    <source>
        <strain evidence="4 5">NCTC11636</strain>
    </source>
</reference>
<evidence type="ECO:0000313" key="5">
    <source>
        <dbReference type="Proteomes" id="UP000266895"/>
    </source>
</evidence>
<gene>
    <name evidence="4" type="ORF">NCTC11636_02041</name>
</gene>
<name>A0A3S4RXP5_9ACTO</name>
<dbReference type="Proteomes" id="UP000266895">
    <property type="component" value="Chromosome"/>
</dbReference>
<dbReference type="EMBL" id="LR134350">
    <property type="protein sequence ID" value="VEG29422.1"/>
    <property type="molecule type" value="Genomic_DNA"/>
</dbReference>
<dbReference type="GO" id="GO:0004867">
    <property type="term" value="F:serine-type endopeptidase inhibitor activity"/>
    <property type="evidence" value="ECO:0007669"/>
    <property type="project" value="InterPro"/>
</dbReference>
<dbReference type="SUPFAM" id="SSF56574">
    <property type="entry name" value="Serpins"/>
    <property type="match status" value="1"/>
</dbReference>
<dbReference type="InterPro" id="IPR023796">
    <property type="entry name" value="Serpin_dom"/>
</dbReference>
<dbReference type="KEGG" id="ahw:NCTC11636_02041"/>
<dbReference type="PANTHER" id="PTHR11461:SF211">
    <property type="entry name" value="GH10112P-RELATED"/>
    <property type="match status" value="1"/>
</dbReference>
<accession>A0A3S4RXP5</accession>
<comment type="similarity">
    <text evidence="1">Belongs to the serpin family.</text>
</comment>
<dbReference type="GO" id="GO:0005615">
    <property type="term" value="C:extracellular space"/>
    <property type="evidence" value="ECO:0007669"/>
    <property type="project" value="InterPro"/>
</dbReference>
<dbReference type="Gene3D" id="3.30.497.10">
    <property type="entry name" value="Antithrombin, subunit I, domain 2"/>
    <property type="match status" value="1"/>
</dbReference>